<evidence type="ECO:0000256" key="11">
    <source>
        <dbReference type="ARBA" id="ARBA00023242"/>
    </source>
</evidence>
<evidence type="ECO:0000256" key="10">
    <source>
        <dbReference type="ARBA" id="ARBA00023125"/>
    </source>
</evidence>
<dbReference type="Pfam" id="PF00271">
    <property type="entry name" value="Helicase_C"/>
    <property type="match status" value="1"/>
</dbReference>
<feature type="region of interest" description="Disordered" evidence="12">
    <location>
        <begin position="253"/>
        <end position="288"/>
    </location>
</feature>
<evidence type="ECO:0000313" key="16">
    <source>
        <dbReference type="Proteomes" id="UP001489004"/>
    </source>
</evidence>
<dbReference type="GO" id="GO:0008270">
    <property type="term" value="F:zinc ion binding"/>
    <property type="evidence" value="ECO:0007669"/>
    <property type="project" value="UniProtKB-KW"/>
</dbReference>
<feature type="compositionally biased region" description="Low complexity" evidence="12">
    <location>
        <begin position="259"/>
        <end position="272"/>
    </location>
</feature>
<gene>
    <name evidence="15" type="ORF">WJX72_006345</name>
</gene>
<feature type="domain" description="Helicase ATP-binding" evidence="13">
    <location>
        <begin position="383"/>
        <end position="553"/>
    </location>
</feature>
<keyword evidence="11" id="KW-0539">Nucleus</keyword>
<dbReference type="GO" id="GO:0004386">
    <property type="term" value="F:helicase activity"/>
    <property type="evidence" value="ECO:0007669"/>
    <property type="project" value="UniProtKB-KW"/>
</dbReference>
<name>A0AAW1PH13_9CHLO</name>
<dbReference type="InterPro" id="IPR011011">
    <property type="entry name" value="Znf_FYVE_PHD"/>
</dbReference>
<evidence type="ECO:0000256" key="12">
    <source>
        <dbReference type="SAM" id="MobiDB-lite"/>
    </source>
</evidence>
<keyword evidence="6" id="KW-0347">Helicase</keyword>
<comment type="subcellular location">
    <subcellularLocation>
        <location evidence="1">Nucleus</location>
    </subcellularLocation>
</comment>
<evidence type="ECO:0000256" key="4">
    <source>
        <dbReference type="ARBA" id="ARBA00022771"/>
    </source>
</evidence>
<feature type="region of interest" description="Disordered" evidence="12">
    <location>
        <begin position="1160"/>
        <end position="1241"/>
    </location>
</feature>
<dbReference type="EMBL" id="JALJOR010000012">
    <property type="protein sequence ID" value="KAK9807695.1"/>
    <property type="molecule type" value="Genomic_DNA"/>
</dbReference>
<keyword evidence="2" id="KW-0479">Metal-binding</keyword>
<dbReference type="GO" id="GO:0006325">
    <property type="term" value="P:chromatin organization"/>
    <property type="evidence" value="ECO:0007669"/>
    <property type="project" value="UniProtKB-KW"/>
</dbReference>
<dbReference type="InterPro" id="IPR014001">
    <property type="entry name" value="Helicase_ATP-bd"/>
</dbReference>
<dbReference type="SMART" id="SM00490">
    <property type="entry name" value="HELICc"/>
    <property type="match status" value="1"/>
</dbReference>
<dbReference type="InterPro" id="IPR027417">
    <property type="entry name" value="P-loop_NTPase"/>
</dbReference>
<dbReference type="SMART" id="SM00487">
    <property type="entry name" value="DEXDc"/>
    <property type="match status" value="1"/>
</dbReference>
<sequence>MSVDRFAVNSPVEVSGVASEGFPASFAVGRVVELEHPAANSSNIVPKCTVAYTDFVSEDNQPLLEVFSVRSNRLRPAPPASCYRSAFSHFRVGQAVEVWDNDCWWQGYIIHLTASEARVHFPDVDGGVRPVHNITNMRTSMEWKHGAWHSRIPTVIPAVSQKANAKAVAVPDSVKLEASAPPAAVPERLGTAFEVEVGAEASAGGSAAPANVRRTTRVVKSRIMMIGDQPVLKANNYDIEDGEQSVFEQELKRKAKTPGRASGSAAGPMGSGWVTFEREPPKSAPAAPKARAVSLIDQNRHAHNERVRADARAAEGRRAMYLQRHLDVIMPFASPSAVAHIQAKARVAAAHDNGERPEPVEFQPEAITGKMREYQLEGLKWMVSCFDHGINAILADEMGLGKTLQTISFLTYLKDVRKVEGPSLVVVPLSVLPSWMNELRRWAPSMRVVRAHTNDIEERKRIRREVLADPSSFDVAVTTYEMVLSQSWSHTLCHTVTWRYLVLDEGHKIKNEHTNVSQAMRHIGRQNVLLLTGTPMQNNLHELYALLNFLYPDVFTDPSIFDNAFDLAHHKVDNDKLEAAHRLLKPFCLRRLKEEVEKSLPPRVETRINCPLSAMQTFWYRRLLLKDSKMLHAVEAEFGNTGIKYEKENDSWRKLQALVMQLRKCCNHPYLFPGAEPDFDGVNTGEDLIEAGGKMGVLDRMLAKLKARGHRVTLFSQYNRMLDIIEDFLIMRGYKYVRMDGSTNRVQRMIDMQMFNKPNSDIFIYILNTRAGGLGVNLQTADTCILYDSDWNPQWDLQAMARVHRIGQTRPCHVYRFCTAGTVEERVQQRAEKKLYLDQMVNRGAVAAVEDMESLSKGELLSMLRFGADRIFKNSEGAAPTDAELDHIIDRSASLATTVGTGAGVALKADGGEPVVSATLEKSGSGNILSEKLTAASFDAEEVPLSTCILNGEDYSEVRAVKDIAAEFWAGRQRERKQRLITIDGFQVLKENNYELLDGEPSIFARETKPLVGEKKSKRQMAGKDYGHSDLCQVCWDGGVLVCCDDCPAAYHADCLGLDQKELEGKQRWSCPHHRCSECDRGTAAAGGLLFRCQTCSAAFCEDHMPPDAEILMHCARFQALGQIHPKQACFIHCCEDCKSFAEATPSVFDRDTLIQAGENGTARIGTYRTPAPKDPPPPTKVATASGRSSGRRAAKGKTGVKAGSGVGKRKSSGKHACGQQAAKPVSGRGISRYYQPLAKG</sequence>
<dbReference type="InterPro" id="IPR019787">
    <property type="entry name" value="Znf_PHD-finger"/>
</dbReference>
<evidence type="ECO:0000256" key="1">
    <source>
        <dbReference type="ARBA" id="ARBA00004123"/>
    </source>
</evidence>
<evidence type="ECO:0000256" key="9">
    <source>
        <dbReference type="ARBA" id="ARBA00022853"/>
    </source>
</evidence>
<evidence type="ECO:0000256" key="5">
    <source>
        <dbReference type="ARBA" id="ARBA00022801"/>
    </source>
</evidence>
<dbReference type="AlphaFoldDB" id="A0AAW1PH13"/>
<evidence type="ECO:0000313" key="15">
    <source>
        <dbReference type="EMBL" id="KAK9807695.1"/>
    </source>
</evidence>
<dbReference type="CDD" id="cd18793">
    <property type="entry name" value="SF2_C_SNF"/>
    <property type="match status" value="1"/>
</dbReference>
<dbReference type="PROSITE" id="PS51192">
    <property type="entry name" value="HELICASE_ATP_BIND_1"/>
    <property type="match status" value="1"/>
</dbReference>
<dbReference type="Proteomes" id="UP001489004">
    <property type="component" value="Unassembled WGS sequence"/>
</dbReference>
<organism evidence="15 16">
    <name type="scientific">[Myrmecia] bisecta</name>
    <dbReference type="NCBI Taxonomy" id="41462"/>
    <lineage>
        <taxon>Eukaryota</taxon>
        <taxon>Viridiplantae</taxon>
        <taxon>Chlorophyta</taxon>
        <taxon>core chlorophytes</taxon>
        <taxon>Trebouxiophyceae</taxon>
        <taxon>Trebouxiales</taxon>
        <taxon>Trebouxiaceae</taxon>
        <taxon>Myrmecia</taxon>
    </lineage>
</organism>
<dbReference type="SUPFAM" id="SSF52540">
    <property type="entry name" value="P-loop containing nucleoside triphosphate hydrolases"/>
    <property type="match status" value="2"/>
</dbReference>
<keyword evidence="4" id="KW-0863">Zinc-finger</keyword>
<dbReference type="GO" id="GO:0003677">
    <property type="term" value="F:DNA binding"/>
    <property type="evidence" value="ECO:0007669"/>
    <property type="project" value="UniProtKB-KW"/>
</dbReference>
<dbReference type="FunFam" id="3.40.50.10810:FF:000005">
    <property type="entry name" value="Photoperiod-independent early flowering 1"/>
    <property type="match status" value="1"/>
</dbReference>
<keyword evidence="16" id="KW-1185">Reference proteome</keyword>
<keyword evidence="8" id="KW-0067">ATP-binding</keyword>
<comment type="caution">
    <text evidence="15">The sequence shown here is derived from an EMBL/GenBank/DDBJ whole genome shotgun (WGS) entry which is preliminary data.</text>
</comment>
<dbReference type="GO" id="GO:0005524">
    <property type="term" value="F:ATP binding"/>
    <property type="evidence" value="ECO:0007669"/>
    <property type="project" value="UniProtKB-KW"/>
</dbReference>
<dbReference type="SMART" id="SM00249">
    <property type="entry name" value="PHD"/>
    <property type="match status" value="1"/>
</dbReference>
<evidence type="ECO:0000256" key="8">
    <source>
        <dbReference type="ARBA" id="ARBA00022840"/>
    </source>
</evidence>
<dbReference type="Gene3D" id="3.40.50.10810">
    <property type="entry name" value="Tandem AAA-ATPase domain"/>
    <property type="match status" value="1"/>
</dbReference>
<dbReference type="GO" id="GO:0016787">
    <property type="term" value="F:hydrolase activity"/>
    <property type="evidence" value="ECO:0007669"/>
    <property type="project" value="UniProtKB-KW"/>
</dbReference>
<proteinExistence type="predicted"/>
<keyword evidence="5" id="KW-0378">Hydrolase</keyword>
<dbReference type="SUPFAM" id="SSF57903">
    <property type="entry name" value="FYVE/PHD zinc finger"/>
    <property type="match status" value="1"/>
</dbReference>
<evidence type="ECO:0000256" key="2">
    <source>
        <dbReference type="ARBA" id="ARBA00022723"/>
    </source>
</evidence>
<evidence type="ECO:0000256" key="6">
    <source>
        <dbReference type="ARBA" id="ARBA00022806"/>
    </source>
</evidence>
<dbReference type="InterPro" id="IPR001650">
    <property type="entry name" value="Helicase_C-like"/>
</dbReference>
<dbReference type="InterPro" id="IPR000330">
    <property type="entry name" value="SNF2_N"/>
</dbReference>
<keyword evidence="3" id="KW-0547">Nucleotide-binding</keyword>
<dbReference type="Gene3D" id="3.40.50.300">
    <property type="entry name" value="P-loop containing nucleotide triphosphate hydrolases"/>
    <property type="match status" value="1"/>
</dbReference>
<dbReference type="Pfam" id="PF00176">
    <property type="entry name" value="SNF2-rel_dom"/>
    <property type="match status" value="1"/>
</dbReference>
<dbReference type="Pfam" id="PF00628">
    <property type="entry name" value="PHD"/>
    <property type="match status" value="1"/>
</dbReference>
<dbReference type="PROSITE" id="PS51194">
    <property type="entry name" value="HELICASE_CTER"/>
    <property type="match status" value="1"/>
</dbReference>
<dbReference type="InterPro" id="IPR013083">
    <property type="entry name" value="Znf_RING/FYVE/PHD"/>
</dbReference>
<dbReference type="InterPro" id="IPR049730">
    <property type="entry name" value="SNF2/RAD54-like_C"/>
</dbReference>
<dbReference type="PANTHER" id="PTHR10799">
    <property type="entry name" value="SNF2/RAD54 HELICASE FAMILY"/>
    <property type="match status" value="1"/>
</dbReference>
<evidence type="ECO:0000259" key="14">
    <source>
        <dbReference type="PROSITE" id="PS51194"/>
    </source>
</evidence>
<reference evidence="15 16" key="1">
    <citation type="journal article" date="2024" name="Nat. Commun.">
        <title>Phylogenomics reveals the evolutionary origins of lichenization in chlorophyte algae.</title>
        <authorList>
            <person name="Puginier C."/>
            <person name="Libourel C."/>
            <person name="Otte J."/>
            <person name="Skaloud P."/>
            <person name="Haon M."/>
            <person name="Grisel S."/>
            <person name="Petersen M."/>
            <person name="Berrin J.G."/>
            <person name="Delaux P.M."/>
            <person name="Dal Grande F."/>
            <person name="Keller J."/>
        </authorList>
    </citation>
    <scope>NUCLEOTIDE SEQUENCE [LARGE SCALE GENOMIC DNA]</scope>
    <source>
        <strain evidence="15 16">SAG 2043</strain>
    </source>
</reference>
<accession>A0AAW1PH13</accession>
<dbReference type="GO" id="GO:0005634">
    <property type="term" value="C:nucleus"/>
    <property type="evidence" value="ECO:0007669"/>
    <property type="project" value="UniProtKB-SubCell"/>
</dbReference>
<keyword evidence="7" id="KW-0862">Zinc</keyword>
<feature type="domain" description="Helicase C-terminal" evidence="14">
    <location>
        <begin position="697"/>
        <end position="856"/>
    </location>
</feature>
<keyword evidence="10" id="KW-0238">DNA-binding</keyword>
<keyword evidence="9" id="KW-0156">Chromatin regulator</keyword>
<evidence type="ECO:0000256" key="7">
    <source>
        <dbReference type="ARBA" id="ARBA00022833"/>
    </source>
</evidence>
<dbReference type="InterPro" id="IPR038718">
    <property type="entry name" value="SNF2-like_sf"/>
</dbReference>
<protein>
    <submittedName>
        <fullName evidence="15">Uncharacterized protein</fullName>
    </submittedName>
</protein>
<evidence type="ECO:0000259" key="13">
    <source>
        <dbReference type="PROSITE" id="PS51192"/>
    </source>
</evidence>
<evidence type="ECO:0000256" key="3">
    <source>
        <dbReference type="ARBA" id="ARBA00022741"/>
    </source>
</evidence>
<dbReference type="InterPro" id="IPR001965">
    <property type="entry name" value="Znf_PHD"/>
</dbReference>
<dbReference type="Gene3D" id="3.30.40.10">
    <property type="entry name" value="Zinc/RING finger domain, C3HC4 (zinc finger)"/>
    <property type="match status" value="1"/>
</dbReference>